<dbReference type="Proteomes" id="UP001325680">
    <property type="component" value="Chromosome"/>
</dbReference>
<keyword evidence="5" id="KW-1185">Reference proteome</keyword>
<evidence type="ECO:0000256" key="2">
    <source>
        <dbReference type="PROSITE-ProRule" id="PRU00169"/>
    </source>
</evidence>
<dbReference type="SMART" id="SM00448">
    <property type="entry name" value="REC"/>
    <property type="match status" value="1"/>
</dbReference>
<dbReference type="PROSITE" id="PS50110">
    <property type="entry name" value="RESPONSE_REGULATORY"/>
    <property type="match status" value="1"/>
</dbReference>
<accession>A0ABZ0WBW1</accession>
<protein>
    <submittedName>
        <fullName evidence="4">Response regulator</fullName>
    </submittedName>
</protein>
<name>A0ABZ0WBW1_9BACT</name>
<proteinExistence type="predicted"/>
<dbReference type="Pfam" id="PF00072">
    <property type="entry name" value="Response_reg"/>
    <property type="match status" value="1"/>
</dbReference>
<evidence type="ECO:0000256" key="1">
    <source>
        <dbReference type="ARBA" id="ARBA00022553"/>
    </source>
</evidence>
<organism evidence="4 5">
    <name type="scientific">Niabella yanshanensis</name>
    <dbReference type="NCBI Taxonomy" id="577386"/>
    <lineage>
        <taxon>Bacteria</taxon>
        <taxon>Pseudomonadati</taxon>
        <taxon>Bacteroidota</taxon>
        <taxon>Chitinophagia</taxon>
        <taxon>Chitinophagales</taxon>
        <taxon>Chitinophagaceae</taxon>
        <taxon>Niabella</taxon>
    </lineage>
</organism>
<sequence>MKQIIVVEDDAGILEIFDILFKENYRVTSLEHGDVILTGLNAIPDLFIVDYRLPGYNGLELCKYIKNHTQFNQVPVLITSATADIARAAMDAGADEFINKPFSIDYIRDRVDFYASRTTPVIEESL</sequence>
<dbReference type="EMBL" id="CP139960">
    <property type="protein sequence ID" value="WQD39535.1"/>
    <property type="molecule type" value="Genomic_DNA"/>
</dbReference>
<dbReference type="PANTHER" id="PTHR44591">
    <property type="entry name" value="STRESS RESPONSE REGULATOR PROTEIN 1"/>
    <property type="match status" value="1"/>
</dbReference>
<feature type="modified residue" description="4-aspartylphosphate" evidence="2">
    <location>
        <position position="50"/>
    </location>
</feature>
<dbReference type="Gene3D" id="3.40.50.2300">
    <property type="match status" value="1"/>
</dbReference>
<dbReference type="PANTHER" id="PTHR44591:SF3">
    <property type="entry name" value="RESPONSE REGULATORY DOMAIN-CONTAINING PROTEIN"/>
    <property type="match status" value="1"/>
</dbReference>
<dbReference type="SUPFAM" id="SSF52172">
    <property type="entry name" value="CheY-like"/>
    <property type="match status" value="1"/>
</dbReference>
<dbReference type="InterPro" id="IPR001789">
    <property type="entry name" value="Sig_transdc_resp-reg_receiver"/>
</dbReference>
<dbReference type="InterPro" id="IPR050595">
    <property type="entry name" value="Bact_response_regulator"/>
</dbReference>
<evidence type="ECO:0000259" key="3">
    <source>
        <dbReference type="PROSITE" id="PS50110"/>
    </source>
</evidence>
<feature type="domain" description="Response regulatory" evidence="3">
    <location>
        <begin position="3"/>
        <end position="115"/>
    </location>
</feature>
<dbReference type="InterPro" id="IPR011006">
    <property type="entry name" value="CheY-like_superfamily"/>
</dbReference>
<evidence type="ECO:0000313" key="5">
    <source>
        <dbReference type="Proteomes" id="UP001325680"/>
    </source>
</evidence>
<dbReference type="RefSeq" id="WP_162817726.1">
    <property type="nucleotide sequence ID" value="NZ_CP139960.1"/>
</dbReference>
<evidence type="ECO:0000313" key="4">
    <source>
        <dbReference type="EMBL" id="WQD39535.1"/>
    </source>
</evidence>
<keyword evidence="1 2" id="KW-0597">Phosphoprotein</keyword>
<gene>
    <name evidence="4" type="ORF">U0035_05165</name>
</gene>
<reference evidence="4 5" key="1">
    <citation type="submission" date="2023-12" db="EMBL/GenBank/DDBJ databases">
        <title>Genome sequencing and assembly of bacterial species from a model synthetic community.</title>
        <authorList>
            <person name="Hogle S.L."/>
        </authorList>
    </citation>
    <scope>NUCLEOTIDE SEQUENCE [LARGE SCALE GENOMIC DNA]</scope>
    <source>
        <strain evidence="4 5">HAMBI_3031</strain>
    </source>
</reference>